<dbReference type="SUPFAM" id="SSF56300">
    <property type="entry name" value="Metallo-dependent phosphatases"/>
    <property type="match status" value="1"/>
</dbReference>
<evidence type="ECO:0000313" key="2">
    <source>
        <dbReference type="EMBL" id="VDI00968.1"/>
    </source>
</evidence>
<dbReference type="AlphaFoldDB" id="A0A8B6C8L8"/>
<dbReference type="Pfam" id="PF00149">
    <property type="entry name" value="Metallophos"/>
    <property type="match status" value="1"/>
</dbReference>
<dbReference type="OrthoDB" id="9675250at2759"/>
<comment type="caution">
    <text evidence="2">The sequence shown here is derived from an EMBL/GenBank/DDBJ whole genome shotgun (WGS) entry which is preliminary data.</text>
</comment>
<proteinExistence type="predicted"/>
<dbReference type="PANTHER" id="PTHR16509">
    <property type="match status" value="1"/>
</dbReference>
<dbReference type="GO" id="GO:0047734">
    <property type="term" value="F:CDP-glycerol diphosphatase activity"/>
    <property type="evidence" value="ECO:0007669"/>
    <property type="project" value="TreeGrafter"/>
</dbReference>
<sequence>MLVTWTVTCQSLFAFKRSNFIFKMPTNSPAMKTLLRFGLVADLQYANIDDAYNWNKTKKRYYRSAIDLLGKAMKDWKQNDAKFILQLGDLVDGFCKRTEEPIDCLNRILDIFDQEQWPVLNVVGNHELYNFEKDTLYKSRLFKNQPASNKAYYTLSPYQGLKVCVLNTYEISVLGELEGTASYDVAHSFLAERNPNKDKNDPSGLESVDRRFVRFNGAVSKEQLEWLSKELILATKQKENVIVVGHNPIYLPATDSACLCWNYSEILDILSENSVVCYISGHDHDGGYSVDQSGIHHITMPGAIEHPDSYAVGYLLEDSLVIHGRGDMFEVNCPLRFKL</sequence>
<reference evidence="2" key="1">
    <citation type="submission" date="2018-11" db="EMBL/GenBank/DDBJ databases">
        <authorList>
            <person name="Alioto T."/>
            <person name="Alioto T."/>
        </authorList>
    </citation>
    <scope>NUCLEOTIDE SEQUENCE</scope>
</reference>
<dbReference type="Proteomes" id="UP000596742">
    <property type="component" value="Unassembled WGS sequence"/>
</dbReference>
<keyword evidence="2" id="KW-0378">Hydrolase</keyword>
<dbReference type="InterPro" id="IPR029052">
    <property type="entry name" value="Metallo-depent_PP-like"/>
</dbReference>
<gene>
    <name evidence="2" type="ORF">MGAL_10B031259</name>
</gene>
<dbReference type="PANTHER" id="PTHR16509:SF1">
    <property type="entry name" value="MANGANESE-DEPENDENT ADP-RIBOSE_CDP-ALCOHOL DIPHOSPHATASE"/>
    <property type="match status" value="1"/>
</dbReference>
<organism evidence="2 3">
    <name type="scientific">Mytilus galloprovincialis</name>
    <name type="common">Mediterranean mussel</name>
    <dbReference type="NCBI Taxonomy" id="29158"/>
    <lineage>
        <taxon>Eukaryota</taxon>
        <taxon>Metazoa</taxon>
        <taxon>Spiralia</taxon>
        <taxon>Lophotrochozoa</taxon>
        <taxon>Mollusca</taxon>
        <taxon>Bivalvia</taxon>
        <taxon>Autobranchia</taxon>
        <taxon>Pteriomorphia</taxon>
        <taxon>Mytilida</taxon>
        <taxon>Mytiloidea</taxon>
        <taxon>Mytilidae</taxon>
        <taxon>Mytilinae</taxon>
        <taxon>Mytilus</taxon>
    </lineage>
</organism>
<evidence type="ECO:0000313" key="3">
    <source>
        <dbReference type="Proteomes" id="UP000596742"/>
    </source>
</evidence>
<name>A0A8B6C8L8_MYTGA</name>
<feature type="domain" description="Calcineurin-like phosphoesterase" evidence="1">
    <location>
        <begin position="36"/>
        <end position="285"/>
    </location>
</feature>
<dbReference type="EMBL" id="UYJE01001293">
    <property type="protein sequence ID" value="VDI00968.1"/>
    <property type="molecule type" value="Genomic_DNA"/>
</dbReference>
<keyword evidence="3" id="KW-1185">Reference proteome</keyword>
<dbReference type="GO" id="GO:0030145">
    <property type="term" value="F:manganese ion binding"/>
    <property type="evidence" value="ECO:0007669"/>
    <property type="project" value="TreeGrafter"/>
</dbReference>
<dbReference type="InterPro" id="IPR004843">
    <property type="entry name" value="Calcineurin-like_PHP"/>
</dbReference>
<dbReference type="EC" id="3.6.1.13" evidence="2"/>
<dbReference type="Gene3D" id="3.60.21.10">
    <property type="match status" value="1"/>
</dbReference>
<dbReference type="GO" id="GO:0008663">
    <property type="term" value="F:2',3'-cyclic-nucleotide 2'-phosphodiesterase activity"/>
    <property type="evidence" value="ECO:0007669"/>
    <property type="project" value="TreeGrafter"/>
</dbReference>
<accession>A0A8B6C8L8</accession>
<protein>
    <submittedName>
        <fullName evidence="2">Manganese-dependent ADP-ribose/CDP-alcohol diphosphatase</fullName>
        <ecNumber evidence="2">3.6.1.13</ecNumber>
    </submittedName>
</protein>
<evidence type="ECO:0000259" key="1">
    <source>
        <dbReference type="Pfam" id="PF00149"/>
    </source>
</evidence>
<dbReference type="GO" id="GO:0047631">
    <property type="term" value="F:ADP-ribose diphosphatase activity"/>
    <property type="evidence" value="ECO:0007669"/>
    <property type="project" value="UniProtKB-EC"/>
</dbReference>